<protein>
    <submittedName>
        <fullName evidence="1">Uncharacterized protein</fullName>
    </submittedName>
</protein>
<dbReference type="EMBL" id="BAAABX010000015">
    <property type="protein sequence ID" value="GAA0395310.1"/>
    <property type="molecule type" value="Genomic_DNA"/>
</dbReference>
<dbReference type="Proteomes" id="UP001500879">
    <property type="component" value="Unassembled WGS sequence"/>
</dbReference>
<evidence type="ECO:0000313" key="2">
    <source>
        <dbReference type="Proteomes" id="UP001500879"/>
    </source>
</evidence>
<gene>
    <name evidence="1" type="ORF">GCM10010357_15410</name>
</gene>
<reference evidence="1 2" key="1">
    <citation type="journal article" date="2019" name="Int. J. Syst. Evol. Microbiol.">
        <title>The Global Catalogue of Microorganisms (GCM) 10K type strain sequencing project: providing services to taxonomists for standard genome sequencing and annotation.</title>
        <authorList>
            <consortium name="The Broad Institute Genomics Platform"/>
            <consortium name="The Broad Institute Genome Sequencing Center for Infectious Disease"/>
            <person name="Wu L."/>
            <person name="Ma J."/>
        </authorList>
    </citation>
    <scope>NUCLEOTIDE SEQUENCE [LARGE SCALE GENOMIC DNA]</scope>
    <source>
        <strain evidence="1 2">JCM 4788</strain>
    </source>
</reference>
<comment type="caution">
    <text evidence="1">The sequence shown here is derived from an EMBL/GenBank/DDBJ whole genome shotgun (WGS) entry which is preliminary data.</text>
</comment>
<sequence>MPNAPDVAEPEPLFRSGSAMFVGFRCKSIPAVPIPDSTIRRTQLDGSPAYEAAAAFAERLAAD</sequence>
<accession>A0ABN0YH78</accession>
<keyword evidence="2" id="KW-1185">Reference proteome</keyword>
<organism evidence="1 2">
    <name type="scientific">Streptomyces luteireticuli</name>
    <dbReference type="NCBI Taxonomy" id="173858"/>
    <lineage>
        <taxon>Bacteria</taxon>
        <taxon>Bacillati</taxon>
        <taxon>Actinomycetota</taxon>
        <taxon>Actinomycetes</taxon>
        <taxon>Kitasatosporales</taxon>
        <taxon>Streptomycetaceae</taxon>
        <taxon>Streptomyces</taxon>
    </lineage>
</organism>
<name>A0ABN0YH78_9ACTN</name>
<proteinExistence type="predicted"/>
<evidence type="ECO:0000313" key="1">
    <source>
        <dbReference type="EMBL" id="GAA0395310.1"/>
    </source>
</evidence>